<dbReference type="PANTHER" id="PTHR43289:SF6">
    <property type="entry name" value="SERINE_THREONINE-PROTEIN KINASE NEKL-3"/>
    <property type="match status" value="1"/>
</dbReference>
<dbReference type="Gene3D" id="1.10.510.10">
    <property type="entry name" value="Transferase(Phosphotransferase) domain 1"/>
    <property type="match status" value="1"/>
</dbReference>
<dbReference type="Proteomes" id="UP000308508">
    <property type="component" value="Unassembled WGS sequence"/>
</dbReference>
<keyword evidence="6" id="KW-1133">Transmembrane helix</keyword>
<comment type="caution">
    <text evidence="8">The sequence shown here is derived from an EMBL/GenBank/DDBJ whole genome shotgun (WGS) entry which is preliminary data.</text>
</comment>
<evidence type="ECO:0000313" key="9">
    <source>
        <dbReference type="Proteomes" id="UP000308508"/>
    </source>
</evidence>
<dbReference type="AlphaFoldDB" id="A0A5R9PGE0"/>
<evidence type="ECO:0000256" key="4">
    <source>
        <dbReference type="ARBA" id="ARBA00022840"/>
    </source>
</evidence>
<evidence type="ECO:0000256" key="6">
    <source>
        <dbReference type="SAM" id="Phobius"/>
    </source>
</evidence>
<dbReference type="GO" id="GO:0004674">
    <property type="term" value="F:protein serine/threonine kinase activity"/>
    <property type="evidence" value="ECO:0007669"/>
    <property type="project" value="UniProtKB-KW"/>
</dbReference>
<evidence type="ECO:0000256" key="2">
    <source>
        <dbReference type="ARBA" id="ARBA00022741"/>
    </source>
</evidence>
<dbReference type="SUPFAM" id="SSF48452">
    <property type="entry name" value="TPR-like"/>
    <property type="match status" value="2"/>
</dbReference>
<gene>
    <name evidence="8" type="ORF">E5S66_06100</name>
</gene>
<dbReference type="Pfam" id="PF13424">
    <property type="entry name" value="TPR_12"/>
    <property type="match status" value="2"/>
</dbReference>
<dbReference type="Gene3D" id="1.25.40.10">
    <property type="entry name" value="Tetratricopeptide repeat domain"/>
    <property type="match status" value="2"/>
</dbReference>
<sequence length="937" mass="101506">MAVWSWLTREFNVSAGQGQQAARIARQGRVPMTQDTPDDPERTQLLEAMPSATVPAGEALAAGVQLGHYRIESLLGRGGMGDVYRAEQLQPVRRTVALKLLRAQRMDARRVAYFEVERQLLARMRHPAIAQIYDAGTTADGHPYFAMEFIAGSPITTYCDQHALSLRERIALFVRVCEGVQHAHQKGVIHRDLKPGNLLVDEVDGRPLPKIIDFGIATATAAGSGGEVAGTPDYMSPEQAGGDQALVDTRSDVYALGVVLCELLTGQRPNANGETAASGVHTLRLPSEQLSTLSPVDAGRIAQARREPLPRMRRVLRNELDWVVAKAMRFERNERYQSAAALAEDLQRFLDGQPLLAAPHGRGYIWRKFAQRHRTGIIAATAVVLALVGGLALSVYGLLQARAQRAIAEQRNAQLERVAAFQQSMLEGVDVEAMGVDIGRDLRTQVARQAGGDVPAFERGLARTSTPDVARSVIDRSILANAERAIEHDFANDPALAADLRESVARVRLALGLPAEAAAGFAQVADYRTRALGASAPQTLRARQAQVRALLEAARTKEGLALADTALRDAASLPAEDPLWIKLRLDQADAIAALGDRPRARALLEALRADAIRLRGERDAATTEVTNSLATLLGRMGEPDAGRKLLETVVAIRAATLGKDHADTLGAQHNLAIMRIMTGDKAGAVAMQRELAAIQTRRLGAEHPTTLGELGNLANMLSDSGDNAQALPIAQAVVDARTRVMGADHPQTLRGLLNLSSFYARSGDFARAIPLQAQVADARVRLLGPSHPDTMVIQLNRAATLYQAGRAQDALAQLDRYLPTARQVLGERHRELMMGYDIRAQAADALGNATLAIASYQELLPLREVALGKEDARTIDAAWQLEGLLRKRGQAGAAGELRARYIEPLLRADPKTLGEARLAKRQDIIDTEREEARQAVR</sequence>
<keyword evidence="2 5" id="KW-0547">Nucleotide-binding</keyword>
<organism evidence="8 9">
    <name type="scientific">Thermomonas fusca</name>
    <dbReference type="NCBI Taxonomy" id="215690"/>
    <lineage>
        <taxon>Bacteria</taxon>
        <taxon>Pseudomonadati</taxon>
        <taxon>Pseudomonadota</taxon>
        <taxon>Gammaproteobacteria</taxon>
        <taxon>Lysobacterales</taxon>
        <taxon>Lysobacteraceae</taxon>
        <taxon>Thermomonas</taxon>
    </lineage>
</organism>
<reference evidence="8 9" key="1">
    <citation type="submission" date="2019-04" db="EMBL/GenBank/DDBJ databases">
        <authorList>
            <person name="Grouzdev D.S."/>
            <person name="Nazina T.N."/>
        </authorList>
    </citation>
    <scope>NUCLEOTIDE SEQUENCE [LARGE SCALE GENOMIC DNA]</scope>
    <source>
        <strain evidence="8 9">SHC 3-19</strain>
    </source>
</reference>
<keyword evidence="4 5" id="KW-0067">ATP-binding</keyword>
<keyword evidence="6" id="KW-0812">Transmembrane</keyword>
<proteinExistence type="predicted"/>
<dbReference type="PROSITE" id="PS00107">
    <property type="entry name" value="PROTEIN_KINASE_ATP"/>
    <property type="match status" value="1"/>
</dbReference>
<dbReference type="Gene3D" id="3.30.200.20">
    <property type="entry name" value="Phosphorylase Kinase, domain 1"/>
    <property type="match status" value="1"/>
</dbReference>
<dbReference type="PROSITE" id="PS00108">
    <property type="entry name" value="PROTEIN_KINASE_ST"/>
    <property type="match status" value="1"/>
</dbReference>
<evidence type="ECO:0000313" key="8">
    <source>
        <dbReference type="EMBL" id="TLX22093.1"/>
    </source>
</evidence>
<evidence type="ECO:0000256" key="1">
    <source>
        <dbReference type="ARBA" id="ARBA00022679"/>
    </source>
</evidence>
<feature type="transmembrane region" description="Helical" evidence="6">
    <location>
        <begin position="377"/>
        <end position="399"/>
    </location>
</feature>
<dbReference type="SUPFAM" id="SSF56112">
    <property type="entry name" value="Protein kinase-like (PK-like)"/>
    <property type="match status" value="1"/>
</dbReference>
<dbReference type="InterPro" id="IPR017441">
    <property type="entry name" value="Protein_kinase_ATP_BS"/>
</dbReference>
<dbReference type="SMART" id="SM00220">
    <property type="entry name" value="S_TKc"/>
    <property type="match status" value="1"/>
</dbReference>
<dbReference type="InterPro" id="IPR011990">
    <property type="entry name" value="TPR-like_helical_dom_sf"/>
</dbReference>
<evidence type="ECO:0000256" key="3">
    <source>
        <dbReference type="ARBA" id="ARBA00022777"/>
    </source>
</evidence>
<dbReference type="Pfam" id="PF00069">
    <property type="entry name" value="Pkinase"/>
    <property type="match status" value="1"/>
</dbReference>
<keyword evidence="8" id="KW-0723">Serine/threonine-protein kinase</keyword>
<dbReference type="Pfam" id="PF13374">
    <property type="entry name" value="TPR_10"/>
    <property type="match status" value="1"/>
</dbReference>
<dbReference type="InterPro" id="IPR011009">
    <property type="entry name" value="Kinase-like_dom_sf"/>
</dbReference>
<feature type="binding site" evidence="5">
    <location>
        <position position="99"/>
    </location>
    <ligand>
        <name>ATP</name>
        <dbReference type="ChEBI" id="CHEBI:30616"/>
    </ligand>
</feature>
<dbReference type="EMBL" id="SROY01000002">
    <property type="protein sequence ID" value="TLX22093.1"/>
    <property type="molecule type" value="Genomic_DNA"/>
</dbReference>
<dbReference type="PROSITE" id="PS50011">
    <property type="entry name" value="PROTEIN_KINASE_DOM"/>
    <property type="match status" value="1"/>
</dbReference>
<keyword evidence="1" id="KW-0808">Transferase</keyword>
<dbReference type="STRING" id="1123377.GCA_000423885_01809"/>
<keyword evidence="6" id="KW-0472">Membrane</keyword>
<dbReference type="CDD" id="cd14014">
    <property type="entry name" value="STKc_PknB_like"/>
    <property type="match status" value="1"/>
</dbReference>
<evidence type="ECO:0000256" key="5">
    <source>
        <dbReference type="PROSITE-ProRule" id="PRU10141"/>
    </source>
</evidence>
<dbReference type="GO" id="GO:0005524">
    <property type="term" value="F:ATP binding"/>
    <property type="evidence" value="ECO:0007669"/>
    <property type="project" value="UniProtKB-UniRule"/>
</dbReference>
<protein>
    <submittedName>
        <fullName evidence="8">Serine/threonine protein kinase</fullName>
    </submittedName>
</protein>
<dbReference type="PANTHER" id="PTHR43289">
    <property type="entry name" value="MITOGEN-ACTIVATED PROTEIN KINASE KINASE KINASE 20-RELATED"/>
    <property type="match status" value="1"/>
</dbReference>
<evidence type="ECO:0000259" key="7">
    <source>
        <dbReference type="PROSITE" id="PS50011"/>
    </source>
</evidence>
<accession>A0A5R9PGE0</accession>
<dbReference type="InterPro" id="IPR008271">
    <property type="entry name" value="Ser/Thr_kinase_AS"/>
</dbReference>
<keyword evidence="9" id="KW-1185">Reference proteome</keyword>
<dbReference type="InterPro" id="IPR000719">
    <property type="entry name" value="Prot_kinase_dom"/>
</dbReference>
<name>A0A5R9PGE0_9GAMM</name>
<feature type="domain" description="Protein kinase" evidence="7">
    <location>
        <begin position="69"/>
        <end position="350"/>
    </location>
</feature>
<keyword evidence="3 8" id="KW-0418">Kinase</keyword>